<dbReference type="Pfam" id="PF13174">
    <property type="entry name" value="TPR_6"/>
    <property type="match status" value="1"/>
</dbReference>
<dbReference type="RefSeq" id="WP_377830636.1">
    <property type="nucleotide sequence ID" value="NZ_JBHRSK010000001.1"/>
</dbReference>
<comment type="function">
    <text evidence="1">Mediates coordination of peptidoglycan synthesis and outer membrane constriction during cell division.</text>
</comment>
<proteinExistence type="inferred from homology"/>
<comment type="subcellular location">
    <subcellularLocation>
        <location evidence="1">Periplasm</location>
    </subcellularLocation>
</comment>
<dbReference type="InterPro" id="IPR019734">
    <property type="entry name" value="TPR_rpt"/>
</dbReference>
<sequence length="285" mass="30347" precursor="true">MQRRGAWFALSIMALIALADATRPGAAHAETSAKTLASIRQELNGLYSLVRGLQQEIKAPPAKPEAVDLSGSTQERLDAIEARLEQLTNDTEELQHRIKQVIADATNRIGDLNYRLCDLEKGCDITKIGKTPVLGGADVKPAPVTAPAPGQPQEAPDLAVGEKPDFEKAKAALDAGKYQDAADQFASFTETYTAGPLTGQAHYYRGWALEQMGQTADAARAYLDSFSGSPDGVRAPDALTRLGINLGKLGQVQEACVTLGQVSVRYPDSSAVADADKARQNLGCQ</sequence>
<evidence type="ECO:0000256" key="1">
    <source>
        <dbReference type="HAMAP-Rule" id="MF_02066"/>
    </source>
</evidence>
<dbReference type="Proteomes" id="UP001595443">
    <property type="component" value="Unassembled WGS sequence"/>
</dbReference>
<dbReference type="SUPFAM" id="SSF48452">
    <property type="entry name" value="TPR-like"/>
    <property type="match status" value="1"/>
</dbReference>
<protein>
    <recommendedName>
        <fullName evidence="1">Cell division coordinator CpoB</fullName>
    </recommendedName>
</protein>
<comment type="similarity">
    <text evidence="1">Belongs to the CpoB family.</text>
</comment>
<dbReference type="Gene3D" id="1.25.40.10">
    <property type="entry name" value="Tetratricopeptide repeat domain"/>
    <property type="match status" value="1"/>
</dbReference>
<keyword evidence="3" id="KW-1185">Reference proteome</keyword>
<feature type="coiled-coil region" evidence="1">
    <location>
        <begin position="36"/>
        <end position="104"/>
    </location>
</feature>
<dbReference type="HAMAP" id="MF_02066">
    <property type="entry name" value="CpoB"/>
    <property type="match status" value="1"/>
</dbReference>
<keyword evidence="1" id="KW-0574">Periplasm</keyword>
<keyword evidence="1" id="KW-0132">Cell division</keyword>
<organism evidence="2 3">
    <name type="scientific">Acidimangrovimonas pyrenivorans</name>
    <dbReference type="NCBI Taxonomy" id="2030798"/>
    <lineage>
        <taxon>Bacteria</taxon>
        <taxon>Pseudomonadati</taxon>
        <taxon>Pseudomonadota</taxon>
        <taxon>Alphaproteobacteria</taxon>
        <taxon>Rhodobacterales</taxon>
        <taxon>Paracoccaceae</taxon>
        <taxon>Acidimangrovimonas</taxon>
    </lineage>
</organism>
<dbReference type="InterPro" id="IPR011990">
    <property type="entry name" value="TPR-like_helical_dom_sf"/>
</dbReference>
<evidence type="ECO:0000313" key="2">
    <source>
        <dbReference type="EMBL" id="MFC2966489.1"/>
    </source>
</evidence>
<dbReference type="Pfam" id="PF13432">
    <property type="entry name" value="TPR_16"/>
    <property type="match status" value="1"/>
</dbReference>
<feature type="chain" id="PRO_5044909339" description="Cell division coordinator CpoB" evidence="1">
    <location>
        <begin position="30"/>
        <end position="285"/>
    </location>
</feature>
<gene>
    <name evidence="2" type="primary">ybgF</name>
    <name evidence="1" type="synonym">cpoB</name>
    <name evidence="2" type="ORF">ACFOES_00130</name>
</gene>
<accession>A0ABV7AB23</accession>
<dbReference type="InterPro" id="IPR014162">
    <property type="entry name" value="CpoB_C"/>
</dbReference>
<dbReference type="EMBL" id="JBHRSK010000001">
    <property type="protein sequence ID" value="MFC2966489.1"/>
    <property type="molecule type" value="Genomic_DNA"/>
</dbReference>
<comment type="caution">
    <text evidence="2">The sequence shown here is derived from an EMBL/GenBank/DDBJ whole genome shotgun (WGS) entry which is preliminary data.</text>
</comment>
<keyword evidence="1" id="KW-0732">Signal</keyword>
<dbReference type="InterPro" id="IPR034706">
    <property type="entry name" value="CpoB"/>
</dbReference>
<feature type="signal peptide" evidence="1">
    <location>
        <begin position="1"/>
        <end position="29"/>
    </location>
</feature>
<name>A0ABV7AB23_9RHOB</name>
<evidence type="ECO:0000313" key="3">
    <source>
        <dbReference type="Proteomes" id="UP001595443"/>
    </source>
</evidence>
<keyword evidence="1" id="KW-0175">Coiled coil</keyword>
<reference evidence="3" key="1">
    <citation type="journal article" date="2019" name="Int. J. Syst. Evol. Microbiol.">
        <title>The Global Catalogue of Microorganisms (GCM) 10K type strain sequencing project: providing services to taxonomists for standard genome sequencing and annotation.</title>
        <authorList>
            <consortium name="The Broad Institute Genomics Platform"/>
            <consortium name="The Broad Institute Genome Sequencing Center for Infectious Disease"/>
            <person name="Wu L."/>
            <person name="Ma J."/>
        </authorList>
    </citation>
    <scope>NUCLEOTIDE SEQUENCE [LARGE SCALE GENOMIC DNA]</scope>
    <source>
        <strain evidence="3">KCTC 62192</strain>
    </source>
</reference>
<keyword evidence="1" id="KW-0131">Cell cycle</keyword>
<dbReference type="NCBIfam" id="TIGR02795">
    <property type="entry name" value="tol_pal_ybgF"/>
    <property type="match status" value="1"/>
</dbReference>